<accession>A0ABV5W917</accession>
<evidence type="ECO:0000313" key="3">
    <source>
        <dbReference type="Proteomes" id="UP001589609"/>
    </source>
</evidence>
<comment type="caution">
    <text evidence="2">The sequence shown here is derived from an EMBL/GenBank/DDBJ whole genome shotgun (WGS) entry which is preliminary data.</text>
</comment>
<dbReference type="RefSeq" id="WP_129729479.1">
    <property type="nucleotide sequence ID" value="NZ_JAPCYI010000001.1"/>
</dbReference>
<name>A0ABV5W917_9BACI</name>
<dbReference type="SUPFAM" id="SSF52833">
    <property type="entry name" value="Thioredoxin-like"/>
    <property type="match status" value="1"/>
</dbReference>
<dbReference type="PROSITE" id="PS51353">
    <property type="entry name" value="ARSC"/>
    <property type="match status" value="1"/>
</dbReference>
<keyword evidence="3" id="KW-1185">Reference proteome</keyword>
<gene>
    <name evidence="2" type="ORF">ACFFMS_00750</name>
</gene>
<dbReference type="PANTHER" id="PTHR30041">
    <property type="entry name" value="ARSENATE REDUCTASE"/>
    <property type="match status" value="1"/>
</dbReference>
<dbReference type="PROSITE" id="PS51354">
    <property type="entry name" value="GLUTAREDOXIN_2"/>
    <property type="match status" value="1"/>
</dbReference>
<sequence length="118" mass="13601">MTVTFYSYPKCGTCQKAKKWLEGHDISYNMIHIVENPPSKEEVRKLHQASDLDLKKLFNTSGMKYRELGLKDTLKTASEEEMLDLLASDGMLLKRPIVTNGSKVTVGFNEEQFEREWL</sequence>
<dbReference type="Pfam" id="PF03960">
    <property type="entry name" value="ArsC"/>
    <property type="match status" value="1"/>
</dbReference>
<comment type="similarity">
    <text evidence="1">Belongs to the ArsC family.</text>
</comment>
<proteinExistence type="inferred from homology"/>
<evidence type="ECO:0000256" key="1">
    <source>
        <dbReference type="PROSITE-ProRule" id="PRU01282"/>
    </source>
</evidence>
<dbReference type="InterPro" id="IPR006660">
    <property type="entry name" value="Arsenate_reductase-like"/>
</dbReference>
<dbReference type="EMBL" id="JBHMAF010000004">
    <property type="protein sequence ID" value="MFB9757084.1"/>
    <property type="molecule type" value="Genomic_DNA"/>
</dbReference>
<dbReference type="Proteomes" id="UP001589609">
    <property type="component" value="Unassembled WGS sequence"/>
</dbReference>
<dbReference type="InterPro" id="IPR036249">
    <property type="entry name" value="Thioredoxin-like_sf"/>
</dbReference>
<dbReference type="Gene3D" id="3.40.30.10">
    <property type="entry name" value="Glutaredoxin"/>
    <property type="match status" value="1"/>
</dbReference>
<reference evidence="2 3" key="1">
    <citation type="submission" date="2024-09" db="EMBL/GenBank/DDBJ databases">
        <authorList>
            <person name="Sun Q."/>
            <person name="Mori K."/>
        </authorList>
    </citation>
    <scope>NUCLEOTIDE SEQUENCE [LARGE SCALE GENOMIC DNA]</scope>
    <source>
        <strain evidence="2 3">JCM 11201</strain>
    </source>
</reference>
<dbReference type="CDD" id="cd03036">
    <property type="entry name" value="ArsC_like"/>
    <property type="match status" value="1"/>
</dbReference>
<dbReference type="PANTHER" id="PTHR30041:SF8">
    <property type="entry name" value="PROTEIN YFFB"/>
    <property type="match status" value="1"/>
</dbReference>
<dbReference type="NCBIfam" id="TIGR01617">
    <property type="entry name" value="arsC_related"/>
    <property type="match status" value="1"/>
</dbReference>
<organism evidence="2 3">
    <name type="scientific">Ectobacillus funiculus</name>
    <dbReference type="NCBI Taxonomy" id="137993"/>
    <lineage>
        <taxon>Bacteria</taxon>
        <taxon>Bacillati</taxon>
        <taxon>Bacillota</taxon>
        <taxon>Bacilli</taxon>
        <taxon>Bacillales</taxon>
        <taxon>Bacillaceae</taxon>
        <taxon>Ectobacillus</taxon>
    </lineage>
</organism>
<protein>
    <submittedName>
        <fullName evidence="2">Arsenate reductase family protein</fullName>
    </submittedName>
</protein>
<dbReference type="InterPro" id="IPR006504">
    <property type="entry name" value="Tscrpt_reg_Spx/MgsR"/>
</dbReference>
<evidence type="ECO:0000313" key="2">
    <source>
        <dbReference type="EMBL" id="MFB9757084.1"/>
    </source>
</evidence>